<dbReference type="SUPFAM" id="SSF47384">
    <property type="entry name" value="Homodimeric domain of signal transducing histidine kinase"/>
    <property type="match status" value="1"/>
</dbReference>
<feature type="domain" description="Histidine kinase" evidence="12">
    <location>
        <begin position="454"/>
        <end position="668"/>
    </location>
</feature>
<feature type="domain" description="HAMP" evidence="13">
    <location>
        <begin position="215"/>
        <end position="271"/>
    </location>
</feature>
<dbReference type="Gene3D" id="6.10.340.10">
    <property type="match status" value="1"/>
</dbReference>
<organism evidence="14 15">
    <name type="scientific">Nitrospira tepida</name>
    <dbReference type="NCBI Taxonomy" id="2973512"/>
    <lineage>
        <taxon>Bacteria</taxon>
        <taxon>Pseudomonadati</taxon>
        <taxon>Nitrospirota</taxon>
        <taxon>Nitrospiria</taxon>
        <taxon>Nitrospirales</taxon>
        <taxon>Nitrospiraceae</taxon>
        <taxon>Nitrospira</taxon>
    </lineage>
</organism>
<reference evidence="14" key="1">
    <citation type="submission" date="2022-10" db="EMBL/GenBank/DDBJ databases">
        <authorList>
            <person name="Koch H."/>
        </authorList>
    </citation>
    <scope>NUCLEOTIDE SEQUENCE</scope>
    <source>
        <strain evidence="14">DNF</strain>
    </source>
</reference>
<evidence type="ECO:0000256" key="9">
    <source>
        <dbReference type="ARBA" id="ARBA00023012"/>
    </source>
</evidence>
<dbReference type="InterPro" id="IPR036890">
    <property type="entry name" value="HATPase_C_sf"/>
</dbReference>
<dbReference type="GO" id="GO:0007234">
    <property type="term" value="P:osmosensory signaling via phosphorelay pathway"/>
    <property type="evidence" value="ECO:0007669"/>
    <property type="project" value="TreeGrafter"/>
</dbReference>
<keyword evidence="7 14" id="KW-0418">Kinase</keyword>
<evidence type="ECO:0000256" key="11">
    <source>
        <dbReference type="SAM" id="Phobius"/>
    </source>
</evidence>
<dbReference type="PANTHER" id="PTHR42878">
    <property type="entry name" value="TWO-COMPONENT HISTIDINE KINASE"/>
    <property type="match status" value="1"/>
</dbReference>
<evidence type="ECO:0000313" key="14">
    <source>
        <dbReference type="EMBL" id="CAI4033462.1"/>
    </source>
</evidence>
<feature type="coiled-coil region" evidence="10">
    <location>
        <begin position="159"/>
        <end position="190"/>
    </location>
</feature>
<dbReference type="SMART" id="SM00065">
    <property type="entry name" value="GAF"/>
    <property type="match status" value="1"/>
</dbReference>
<keyword evidence="8" id="KW-0067">ATP-binding</keyword>
<dbReference type="InterPro" id="IPR050351">
    <property type="entry name" value="BphY/WalK/GraS-like"/>
</dbReference>
<name>A0AA86N2F1_9BACT</name>
<dbReference type="InterPro" id="IPR004358">
    <property type="entry name" value="Sig_transdc_His_kin-like_C"/>
</dbReference>
<dbReference type="GO" id="GO:0016020">
    <property type="term" value="C:membrane"/>
    <property type="evidence" value="ECO:0007669"/>
    <property type="project" value="UniProtKB-SubCell"/>
</dbReference>
<dbReference type="InterPro" id="IPR036097">
    <property type="entry name" value="HisK_dim/P_sf"/>
</dbReference>
<protein>
    <recommendedName>
        <fullName evidence="3">histidine kinase</fullName>
        <ecNumber evidence="3">2.7.13.3</ecNumber>
    </recommendedName>
</protein>
<evidence type="ECO:0000256" key="5">
    <source>
        <dbReference type="ARBA" id="ARBA00022679"/>
    </source>
</evidence>
<keyword evidence="11" id="KW-1133">Transmembrane helix</keyword>
<keyword evidence="11" id="KW-0812">Transmembrane</keyword>
<dbReference type="Pfam" id="PF13185">
    <property type="entry name" value="GAF_2"/>
    <property type="match status" value="1"/>
</dbReference>
<sequence>MGTAQQRWWDRLSIQKKVWVVLLLVVVPLVGALATHIVLVNQLLATEKTRHDSVLAREQTQVLRRLTVDIEDAFRGYLLTRNKAFLTPMKDAEQKLDGAVAESIVRLRRVPQVSADLTAVGARLRELLASKHVLLARIERGETAAVLKYVSSGEGLALSDHLRTELRLLEDQLEQHIDELEGEAVKLSTETYWGLVAVLCLGIGLGIAGVRLLTRSLTEPLGSVRVALRQVGKGEHEAGAAALQSVRSGDEIGQLARSCEDMITRIRAHLRELEVIQQIGHEINTIGPDGLEGVLKRITDQAVQLTGVDVCLILSRNDRMGCWIIEAASGEWNDQLRKTVLLWEELPVSVQAYESGSAAIGENLRNDTRPEVMRRNLIGNSMLAIPLRAEGKPFGVLALLRDKPAAVDWNIRLSVSLAEEAAVAISNARLYDAAHEKEQRVSARLRTLEHMAEMLAHDLKGPGERMGELAAVLRRTHHGQLDQQVDKWLRLIEDNSEELSDRIESLLALARVGGRAASVEAVDPNLVLDHILKLRAGELEKHRIRIERHNPFPIIAVHRAYLHQVLDNILSNAIKFVQGVPEPRIVVSSHEQGNLVCFTVADNGPGIPDKLKEKVFEPFVRLHPANVKGSGIGLTIVRRIVDLYGGSIWIEDAPGGGCQVKLTLPLLGAMTASTRPTETEMVRSSSSLGGSV</sequence>
<dbReference type="Gene3D" id="3.30.450.40">
    <property type="match status" value="1"/>
</dbReference>
<dbReference type="CDD" id="cd00075">
    <property type="entry name" value="HATPase"/>
    <property type="match status" value="1"/>
</dbReference>
<dbReference type="InterPro" id="IPR029016">
    <property type="entry name" value="GAF-like_dom_sf"/>
</dbReference>
<dbReference type="Pfam" id="PF00672">
    <property type="entry name" value="HAMP"/>
    <property type="match status" value="1"/>
</dbReference>
<dbReference type="InterPro" id="IPR005467">
    <property type="entry name" value="His_kinase_dom"/>
</dbReference>
<dbReference type="AlphaFoldDB" id="A0AA86N2F1"/>
<evidence type="ECO:0000256" key="1">
    <source>
        <dbReference type="ARBA" id="ARBA00000085"/>
    </source>
</evidence>
<evidence type="ECO:0000256" key="4">
    <source>
        <dbReference type="ARBA" id="ARBA00022553"/>
    </source>
</evidence>
<evidence type="ECO:0000313" key="15">
    <source>
        <dbReference type="Proteomes" id="UP001179121"/>
    </source>
</evidence>
<keyword evidence="4" id="KW-0597">Phosphoprotein</keyword>
<dbReference type="Pfam" id="PF02518">
    <property type="entry name" value="HATPase_c"/>
    <property type="match status" value="1"/>
</dbReference>
<dbReference type="SMART" id="SM00304">
    <property type="entry name" value="HAMP"/>
    <property type="match status" value="1"/>
</dbReference>
<dbReference type="GO" id="GO:0030295">
    <property type="term" value="F:protein kinase activator activity"/>
    <property type="evidence" value="ECO:0007669"/>
    <property type="project" value="TreeGrafter"/>
</dbReference>
<comment type="catalytic activity">
    <reaction evidence="1">
        <text>ATP + protein L-histidine = ADP + protein N-phospho-L-histidine.</text>
        <dbReference type="EC" id="2.7.13.3"/>
    </reaction>
</comment>
<gene>
    <name evidence="14" type="ORF">DNFV4_03898</name>
</gene>
<dbReference type="PRINTS" id="PR00344">
    <property type="entry name" value="BCTRLSENSOR"/>
</dbReference>
<dbReference type="GO" id="GO:0000155">
    <property type="term" value="F:phosphorelay sensor kinase activity"/>
    <property type="evidence" value="ECO:0007669"/>
    <property type="project" value="InterPro"/>
</dbReference>
<evidence type="ECO:0000256" key="3">
    <source>
        <dbReference type="ARBA" id="ARBA00012438"/>
    </source>
</evidence>
<feature type="transmembrane region" description="Helical" evidence="11">
    <location>
        <begin position="192"/>
        <end position="213"/>
    </location>
</feature>
<dbReference type="PROSITE" id="PS50885">
    <property type="entry name" value="HAMP"/>
    <property type="match status" value="1"/>
</dbReference>
<dbReference type="EC" id="2.7.13.3" evidence="3"/>
<dbReference type="InterPro" id="IPR003018">
    <property type="entry name" value="GAF"/>
</dbReference>
<evidence type="ECO:0000259" key="12">
    <source>
        <dbReference type="PROSITE" id="PS50109"/>
    </source>
</evidence>
<keyword evidence="10" id="KW-0175">Coiled coil</keyword>
<dbReference type="RefSeq" id="WP_289270687.1">
    <property type="nucleotide sequence ID" value="NZ_OX365700.1"/>
</dbReference>
<dbReference type="Pfam" id="PF05227">
    <property type="entry name" value="CHASE3"/>
    <property type="match status" value="1"/>
</dbReference>
<proteinExistence type="predicted"/>
<evidence type="ECO:0000256" key="6">
    <source>
        <dbReference type="ARBA" id="ARBA00022741"/>
    </source>
</evidence>
<dbReference type="InterPro" id="IPR003594">
    <property type="entry name" value="HATPase_dom"/>
</dbReference>
<dbReference type="GO" id="GO:0000156">
    <property type="term" value="F:phosphorelay response regulator activity"/>
    <property type="evidence" value="ECO:0007669"/>
    <property type="project" value="TreeGrafter"/>
</dbReference>
<evidence type="ECO:0000256" key="8">
    <source>
        <dbReference type="ARBA" id="ARBA00022840"/>
    </source>
</evidence>
<comment type="subcellular location">
    <subcellularLocation>
        <location evidence="2">Membrane</location>
    </subcellularLocation>
</comment>
<keyword evidence="15" id="KW-1185">Reference proteome</keyword>
<dbReference type="SUPFAM" id="SSF55781">
    <property type="entry name" value="GAF domain-like"/>
    <property type="match status" value="1"/>
</dbReference>
<dbReference type="PROSITE" id="PS50109">
    <property type="entry name" value="HIS_KIN"/>
    <property type="match status" value="1"/>
</dbReference>
<dbReference type="SUPFAM" id="SSF55874">
    <property type="entry name" value="ATPase domain of HSP90 chaperone/DNA topoisomerase II/histidine kinase"/>
    <property type="match status" value="1"/>
</dbReference>
<dbReference type="Proteomes" id="UP001179121">
    <property type="component" value="Chromosome"/>
</dbReference>
<keyword evidence="11" id="KW-0472">Membrane</keyword>
<evidence type="ECO:0000256" key="7">
    <source>
        <dbReference type="ARBA" id="ARBA00022777"/>
    </source>
</evidence>
<keyword evidence="5" id="KW-0808">Transferase</keyword>
<dbReference type="EMBL" id="OX365700">
    <property type="protein sequence ID" value="CAI4033462.1"/>
    <property type="molecule type" value="Genomic_DNA"/>
</dbReference>
<dbReference type="CDD" id="cd06225">
    <property type="entry name" value="HAMP"/>
    <property type="match status" value="1"/>
</dbReference>
<keyword evidence="6" id="KW-0547">Nucleotide-binding</keyword>
<dbReference type="Gene3D" id="3.30.565.10">
    <property type="entry name" value="Histidine kinase-like ATPase, C-terminal domain"/>
    <property type="match status" value="1"/>
</dbReference>
<dbReference type="PANTHER" id="PTHR42878:SF7">
    <property type="entry name" value="SENSOR HISTIDINE KINASE GLRK"/>
    <property type="match status" value="1"/>
</dbReference>
<dbReference type="InterPro" id="IPR007891">
    <property type="entry name" value="CHASE3"/>
</dbReference>
<evidence type="ECO:0000259" key="13">
    <source>
        <dbReference type="PROSITE" id="PS50885"/>
    </source>
</evidence>
<dbReference type="GO" id="GO:0005524">
    <property type="term" value="F:ATP binding"/>
    <property type="evidence" value="ECO:0007669"/>
    <property type="project" value="UniProtKB-KW"/>
</dbReference>
<dbReference type="SMART" id="SM00387">
    <property type="entry name" value="HATPase_c"/>
    <property type="match status" value="1"/>
</dbReference>
<dbReference type="InterPro" id="IPR003660">
    <property type="entry name" value="HAMP_dom"/>
</dbReference>
<evidence type="ECO:0000256" key="10">
    <source>
        <dbReference type="SAM" id="Coils"/>
    </source>
</evidence>
<dbReference type="KEGG" id="nti:DNFV4_03898"/>
<keyword evidence="9" id="KW-0902">Two-component regulatory system</keyword>
<evidence type="ECO:0000256" key="2">
    <source>
        <dbReference type="ARBA" id="ARBA00004370"/>
    </source>
</evidence>
<feature type="transmembrane region" description="Helical" evidence="11">
    <location>
        <begin position="18"/>
        <end position="40"/>
    </location>
</feature>
<accession>A0AA86N2F1</accession>